<keyword evidence="5" id="KW-0472">Membrane</keyword>
<proteinExistence type="predicted"/>
<evidence type="ECO:0000313" key="7">
    <source>
        <dbReference type="EMBL" id="SPC84574.1"/>
    </source>
</evidence>
<evidence type="ECO:0000256" key="2">
    <source>
        <dbReference type="ARBA" id="ARBA00022475"/>
    </source>
</evidence>
<keyword evidence="2" id="KW-1003">Cell membrane</keyword>
<dbReference type="EMBL" id="OIVN01000719">
    <property type="protein sequence ID" value="SPC84574.1"/>
    <property type="molecule type" value="Genomic_DNA"/>
</dbReference>
<keyword evidence="3" id="KW-0812">Transmembrane</keyword>
<evidence type="ECO:0000259" key="6">
    <source>
        <dbReference type="Pfam" id="PF13515"/>
    </source>
</evidence>
<evidence type="ECO:0000256" key="5">
    <source>
        <dbReference type="ARBA" id="ARBA00023136"/>
    </source>
</evidence>
<protein>
    <recommendedName>
        <fullName evidence="6">Integral membrane bound transporter domain-containing protein</fullName>
    </recommendedName>
</protein>
<evidence type="ECO:0000256" key="4">
    <source>
        <dbReference type="ARBA" id="ARBA00022989"/>
    </source>
</evidence>
<dbReference type="InterPro" id="IPR049453">
    <property type="entry name" value="Memb_transporter_dom"/>
</dbReference>
<comment type="subcellular location">
    <subcellularLocation>
        <location evidence="1">Cell membrane</location>
        <topology evidence="1">Multi-pass membrane protein</topology>
    </subcellularLocation>
</comment>
<evidence type="ECO:0000256" key="1">
    <source>
        <dbReference type="ARBA" id="ARBA00004651"/>
    </source>
</evidence>
<gene>
    <name evidence="7" type="ORF">FSB_LOCUS12456</name>
</gene>
<dbReference type="PANTHER" id="PTHR30509:SF34">
    <property type="entry name" value="F3L24.34 PROTEIN"/>
    <property type="match status" value="1"/>
</dbReference>
<dbReference type="PANTHER" id="PTHR30509">
    <property type="entry name" value="P-HYDROXYBENZOIC ACID EFFLUX PUMP SUBUNIT-RELATED"/>
    <property type="match status" value="1"/>
</dbReference>
<accession>A0A2N9FCQ8</accession>
<name>A0A2N9FCQ8_FAGSY</name>
<keyword evidence="4" id="KW-1133">Transmembrane helix</keyword>
<dbReference type="AlphaFoldDB" id="A0A2N9FCQ8"/>
<reference evidence="7" key="1">
    <citation type="submission" date="2018-02" db="EMBL/GenBank/DDBJ databases">
        <authorList>
            <person name="Cohen D.B."/>
            <person name="Kent A.D."/>
        </authorList>
    </citation>
    <scope>NUCLEOTIDE SEQUENCE</scope>
</reference>
<organism evidence="7">
    <name type="scientific">Fagus sylvatica</name>
    <name type="common">Beechnut</name>
    <dbReference type="NCBI Taxonomy" id="28930"/>
    <lineage>
        <taxon>Eukaryota</taxon>
        <taxon>Viridiplantae</taxon>
        <taxon>Streptophyta</taxon>
        <taxon>Embryophyta</taxon>
        <taxon>Tracheophyta</taxon>
        <taxon>Spermatophyta</taxon>
        <taxon>Magnoliopsida</taxon>
        <taxon>eudicotyledons</taxon>
        <taxon>Gunneridae</taxon>
        <taxon>Pentapetalae</taxon>
        <taxon>rosids</taxon>
        <taxon>fabids</taxon>
        <taxon>Fagales</taxon>
        <taxon>Fagaceae</taxon>
        <taxon>Fagus</taxon>
    </lineage>
</organism>
<dbReference type="Pfam" id="PF13515">
    <property type="entry name" value="FUSC_2"/>
    <property type="match status" value="1"/>
</dbReference>
<feature type="domain" description="Integral membrane bound transporter" evidence="6">
    <location>
        <begin position="159"/>
        <end position="286"/>
    </location>
</feature>
<evidence type="ECO:0000256" key="3">
    <source>
        <dbReference type="ARBA" id="ARBA00022692"/>
    </source>
</evidence>
<sequence>MELPISGMEIALTCSIASCTISMMDEELREVLGSLKVQIGQKFEQAKCSMPFDATTALLETKEELLDKCLWKFQNISITQENLPVFFFFYSLVLLLDDTLIAQILECTLEYTQNIDTEASSDSQNQAMASFNRTWSTLDIIPTNQSLVFAFKCSLSLGLAVLFGLIYTKENGYWSGLTIAICFVTGRQATFTVSNARAQGTAIGSVYGILCCCIFQGFEDLRFLSILPWIIFTNFLMHSRMYGQAGGISAVIGALLILGRKHYGSPSEFATARILEACIGLISFILVEILLNPARAATLAKIELSRSLGTLHDCINNIALCSIQKNITASTFVALREKQSKLKTHFNELEKFISEAGLEPNFWFLPFHGSCYGKLLKSLSKMLDLICFVTYKIEFLSQVSKRIELDFKELQDNDLELFKERVCSALKCLENVTSIKSLAVLEKELQKKIVSQDIELGNSPNVNGFRLLGTNEEEVENILSSFLQHLNKEADKIYNKESNEKLKIQIVLCLIGLDFCIICLIRETMEIEKEVKELVKWENPTSHVNLYEISCKVNALHA</sequence>
<dbReference type="GO" id="GO:0005886">
    <property type="term" value="C:plasma membrane"/>
    <property type="evidence" value="ECO:0007669"/>
    <property type="project" value="UniProtKB-SubCell"/>
</dbReference>